<name>A0ABP0TXJ0_9BRYO</name>
<evidence type="ECO:0000256" key="1">
    <source>
        <dbReference type="ARBA" id="ARBA00004123"/>
    </source>
</evidence>
<feature type="coiled-coil region" evidence="10">
    <location>
        <begin position="154"/>
        <end position="188"/>
    </location>
</feature>
<dbReference type="PANTHER" id="PTHR24326:SF606">
    <property type="entry name" value="HOMEOBOX-LEUCINE ZIPPER PROTEIN ATHB-54"/>
    <property type="match status" value="1"/>
</dbReference>
<dbReference type="InterPro" id="IPR000047">
    <property type="entry name" value="HTH_motif"/>
</dbReference>
<feature type="domain" description="Homeobox" evidence="12">
    <location>
        <begin position="95"/>
        <end position="155"/>
    </location>
</feature>
<dbReference type="PANTHER" id="PTHR24326">
    <property type="entry name" value="HOMEOBOX-LEUCINE ZIPPER PROTEIN"/>
    <property type="match status" value="1"/>
</dbReference>
<dbReference type="CDD" id="cd00086">
    <property type="entry name" value="homeodomain"/>
    <property type="match status" value="1"/>
</dbReference>
<keyword evidence="10" id="KW-0175">Coiled coil</keyword>
<dbReference type="PRINTS" id="PR00031">
    <property type="entry name" value="HTHREPRESSR"/>
</dbReference>
<evidence type="ECO:0000256" key="11">
    <source>
        <dbReference type="SAM" id="MobiDB-lite"/>
    </source>
</evidence>
<dbReference type="Gene3D" id="1.10.10.60">
    <property type="entry name" value="Homeodomain-like"/>
    <property type="match status" value="1"/>
</dbReference>
<evidence type="ECO:0000256" key="5">
    <source>
        <dbReference type="ARBA" id="ARBA00023163"/>
    </source>
</evidence>
<evidence type="ECO:0000256" key="2">
    <source>
        <dbReference type="ARBA" id="ARBA00023015"/>
    </source>
</evidence>
<evidence type="ECO:0000256" key="8">
    <source>
        <dbReference type="PROSITE-ProRule" id="PRU00108"/>
    </source>
</evidence>
<dbReference type="Pfam" id="PF02183">
    <property type="entry name" value="HALZ"/>
    <property type="match status" value="1"/>
</dbReference>
<feature type="region of interest" description="Disordered" evidence="11">
    <location>
        <begin position="254"/>
        <end position="294"/>
    </location>
</feature>
<accession>A0ABP0TXJ0</accession>
<feature type="DNA-binding region" description="Homeobox" evidence="8">
    <location>
        <begin position="97"/>
        <end position="156"/>
    </location>
</feature>
<dbReference type="InterPro" id="IPR003106">
    <property type="entry name" value="Leu_zip_homeo"/>
</dbReference>
<feature type="compositionally biased region" description="Acidic residues" evidence="11">
    <location>
        <begin position="80"/>
        <end position="92"/>
    </location>
</feature>
<feature type="compositionally biased region" description="Low complexity" evidence="11">
    <location>
        <begin position="271"/>
        <end position="288"/>
    </location>
</feature>
<dbReference type="Proteomes" id="UP001497512">
    <property type="component" value="Chromosome 16"/>
</dbReference>
<keyword evidence="5" id="KW-0804">Transcription</keyword>
<evidence type="ECO:0000256" key="4">
    <source>
        <dbReference type="ARBA" id="ARBA00023155"/>
    </source>
</evidence>
<gene>
    <name evidence="13" type="ORF">CSSPTR1EN2_LOCUS8905</name>
</gene>
<evidence type="ECO:0000256" key="6">
    <source>
        <dbReference type="ARBA" id="ARBA00023242"/>
    </source>
</evidence>
<evidence type="ECO:0000256" key="10">
    <source>
        <dbReference type="SAM" id="Coils"/>
    </source>
</evidence>
<comment type="similarity">
    <text evidence="7">Belongs to the HD-ZIP homeobox family. Class I subfamily.</text>
</comment>
<dbReference type="PROSITE" id="PS50071">
    <property type="entry name" value="HOMEOBOX_2"/>
    <property type="match status" value="1"/>
</dbReference>
<dbReference type="EMBL" id="OZ019908">
    <property type="protein sequence ID" value="CAK9207635.1"/>
    <property type="molecule type" value="Genomic_DNA"/>
</dbReference>
<keyword evidence="4 8" id="KW-0371">Homeobox</keyword>
<sequence>MPLGPTTTSEVGAEMAATSMRDLGSQSLMLLRKETSCPADSLVGAMLAPCSNIGLQAGGFEDAVFGSGQKRPFYSSFEEPPGEEAGDEDGGDDCPHTVAKKRRLTFDQVRSLEQNFELENKLEPERKMQLAKELGLQPRQVAVWYQNRRARWKTKQLERDYEVLSSDYNRLKAEFEVAVQEKEKLKSEVQRFSGKNELPGCEAVEVSLSESEITTYTSHEQALVMNSVPIKSERISKDDQQLVEIRASQWRASSTVDNMSASIPKDHQKELCTSSESNSSELLETGSSPRSTIDSNKLSVTAADQQANNNINNCPREVALAESFVDPVLLRPANDLCGPRALLPPREYQRSAIKLEDGNDHEDQSCNYFLSQLDDKGCIPWWDWS</sequence>
<keyword evidence="6 8" id="KW-0539">Nucleus</keyword>
<dbReference type="SUPFAM" id="SSF46689">
    <property type="entry name" value="Homeodomain-like"/>
    <property type="match status" value="1"/>
</dbReference>
<dbReference type="InterPro" id="IPR017970">
    <property type="entry name" value="Homeobox_CS"/>
</dbReference>
<comment type="subcellular location">
    <subcellularLocation>
        <location evidence="1 8 9">Nucleus</location>
    </subcellularLocation>
</comment>
<keyword evidence="14" id="KW-1185">Reference proteome</keyword>
<dbReference type="InterPro" id="IPR045224">
    <property type="entry name" value="HDZip_class_I_plant"/>
</dbReference>
<feature type="region of interest" description="Disordered" evidence="11">
    <location>
        <begin position="71"/>
        <end position="95"/>
    </location>
</feature>
<organism evidence="13 14">
    <name type="scientific">Sphagnum troendelagicum</name>
    <dbReference type="NCBI Taxonomy" id="128251"/>
    <lineage>
        <taxon>Eukaryota</taxon>
        <taxon>Viridiplantae</taxon>
        <taxon>Streptophyta</taxon>
        <taxon>Embryophyta</taxon>
        <taxon>Bryophyta</taxon>
        <taxon>Sphagnophytina</taxon>
        <taxon>Sphagnopsida</taxon>
        <taxon>Sphagnales</taxon>
        <taxon>Sphagnaceae</taxon>
        <taxon>Sphagnum</taxon>
    </lineage>
</organism>
<dbReference type="SMART" id="SM00389">
    <property type="entry name" value="HOX"/>
    <property type="match status" value="1"/>
</dbReference>
<reference evidence="13" key="1">
    <citation type="submission" date="2024-02" db="EMBL/GenBank/DDBJ databases">
        <authorList>
            <consortium name="ELIXIR-Norway"/>
            <consortium name="Elixir Norway"/>
        </authorList>
    </citation>
    <scope>NUCLEOTIDE SEQUENCE</scope>
</reference>
<dbReference type="PROSITE" id="PS00027">
    <property type="entry name" value="HOMEOBOX_1"/>
    <property type="match status" value="1"/>
</dbReference>
<keyword evidence="2" id="KW-0805">Transcription regulation</keyword>
<protein>
    <recommendedName>
        <fullName evidence="12">Homeobox domain-containing protein</fullName>
    </recommendedName>
</protein>
<dbReference type="Pfam" id="PF00046">
    <property type="entry name" value="Homeodomain"/>
    <property type="match status" value="1"/>
</dbReference>
<evidence type="ECO:0000256" key="9">
    <source>
        <dbReference type="RuleBase" id="RU000682"/>
    </source>
</evidence>
<dbReference type="InterPro" id="IPR001356">
    <property type="entry name" value="HD"/>
</dbReference>
<keyword evidence="3 8" id="KW-0238">DNA-binding</keyword>
<evidence type="ECO:0000313" key="13">
    <source>
        <dbReference type="EMBL" id="CAK9207635.1"/>
    </source>
</evidence>
<evidence type="ECO:0000259" key="12">
    <source>
        <dbReference type="PROSITE" id="PS50071"/>
    </source>
</evidence>
<proteinExistence type="inferred from homology"/>
<evidence type="ECO:0000256" key="3">
    <source>
        <dbReference type="ARBA" id="ARBA00023125"/>
    </source>
</evidence>
<evidence type="ECO:0000256" key="7">
    <source>
        <dbReference type="ARBA" id="ARBA00025748"/>
    </source>
</evidence>
<dbReference type="InterPro" id="IPR009057">
    <property type="entry name" value="Homeodomain-like_sf"/>
</dbReference>
<evidence type="ECO:0000313" key="14">
    <source>
        <dbReference type="Proteomes" id="UP001497512"/>
    </source>
</evidence>